<comment type="caution">
    <text evidence="13">The sequence shown here is derived from an EMBL/GenBank/DDBJ whole genome shotgun (WGS) entry which is preliminary data.</text>
</comment>
<evidence type="ECO:0000256" key="8">
    <source>
        <dbReference type="ARBA" id="ARBA00022824"/>
    </source>
</evidence>
<dbReference type="PANTHER" id="PTHR22760">
    <property type="entry name" value="GLYCOSYLTRANSFERASE"/>
    <property type="match status" value="1"/>
</dbReference>
<dbReference type="EMBL" id="LCTW02000100">
    <property type="protein sequence ID" value="KXX79012.1"/>
    <property type="molecule type" value="Genomic_DNA"/>
</dbReference>
<dbReference type="PANTHER" id="PTHR22760:SF4">
    <property type="entry name" value="GPI MANNOSYLTRANSFERASE 3"/>
    <property type="match status" value="1"/>
</dbReference>
<dbReference type="VEuPathDB" id="FungiDB:MMYC01_204309"/>
<evidence type="ECO:0000256" key="11">
    <source>
        <dbReference type="ARBA" id="ARBA00024708"/>
    </source>
</evidence>
<dbReference type="EC" id="2.4.1.-" evidence="12"/>
<evidence type="ECO:0000256" key="4">
    <source>
        <dbReference type="ARBA" id="ARBA00022502"/>
    </source>
</evidence>
<evidence type="ECO:0000256" key="12">
    <source>
        <dbReference type="RuleBase" id="RU363075"/>
    </source>
</evidence>
<protein>
    <recommendedName>
        <fullName evidence="12">Mannosyltransferase</fullName>
        <ecNumber evidence="12">2.4.1.-</ecNumber>
    </recommendedName>
</protein>
<feature type="transmembrane region" description="Helical" evidence="12">
    <location>
        <begin position="440"/>
        <end position="459"/>
    </location>
</feature>
<evidence type="ECO:0000256" key="7">
    <source>
        <dbReference type="ARBA" id="ARBA00022692"/>
    </source>
</evidence>
<dbReference type="STRING" id="100816.A0A175W637"/>
<evidence type="ECO:0000313" key="14">
    <source>
        <dbReference type="Proteomes" id="UP000078237"/>
    </source>
</evidence>
<comment type="subcellular location">
    <subcellularLocation>
        <location evidence="1 12">Endoplasmic reticulum membrane</location>
        <topology evidence="1 12">Multi-pass membrane protein</topology>
    </subcellularLocation>
</comment>
<comment type="similarity">
    <text evidence="3">Belongs to the glycosyltransferase 22 family. PIGB subfamily.</text>
</comment>
<proteinExistence type="inferred from homology"/>
<evidence type="ECO:0000256" key="2">
    <source>
        <dbReference type="ARBA" id="ARBA00004687"/>
    </source>
</evidence>
<feature type="transmembrane region" description="Helical" evidence="12">
    <location>
        <begin position="395"/>
        <end position="415"/>
    </location>
</feature>
<evidence type="ECO:0000256" key="6">
    <source>
        <dbReference type="ARBA" id="ARBA00022679"/>
    </source>
</evidence>
<keyword evidence="7 12" id="KW-0812">Transmembrane</keyword>
<dbReference type="InterPro" id="IPR005599">
    <property type="entry name" value="GPI_mannosylTrfase"/>
</dbReference>
<dbReference type="AlphaFoldDB" id="A0A175W637"/>
<feature type="transmembrane region" description="Helical" evidence="12">
    <location>
        <begin position="275"/>
        <end position="297"/>
    </location>
</feature>
<reference evidence="13 14" key="1">
    <citation type="journal article" date="2016" name="Genome Announc.">
        <title>Genome Sequence of Madurella mycetomatis mm55, Isolated from a Human Mycetoma Case in Sudan.</title>
        <authorList>
            <person name="Smit S."/>
            <person name="Derks M.F."/>
            <person name="Bervoets S."/>
            <person name="Fahal A."/>
            <person name="van Leeuwen W."/>
            <person name="van Belkum A."/>
            <person name="van de Sande W.W."/>
        </authorList>
    </citation>
    <scope>NUCLEOTIDE SEQUENCE [LARGE SCALE GENOMIC DNA]</scope>
    <source>
        <strain evidence="14">mm55</strain>
    </source>
</reference>
<dbReference type="OrthoDB" id="416834at2759"/>
<comment type="pathway">
    <text evidence="2">Glycolipid biosynthesis; glycosylphosphatidylinositol-anchor biosynthesis.</text>
</comment>
<gene>
    <name evidence="13" type="ORF">MMYC01_204309</name>
</gene>
<keyword evidence="9 12" id="KW-1133">Transmembrane helix</keyword>
<evidence type="ECO:0000313" key="13">
    <source>
        <dbReference type="EMBL" id="KXX79012.1"/>
    </source>
</evidence>
<accession>A0A175W637</accession>
<feature type="transmembrane region" description="Helical" evidence="12">
    <location>
        <begin position="373"/>
        <end position="389"/>
    </location>
</feature>
<keyword evidence="4" id="KW-0337">GPI-anchor biosynthesis</keyword>
<organism evidence="13 14">
    <name type="scientific">Madurella mycetomatis</name>
    <dbReference type="NCBI Taxonomy" id="100816"/>
    <lineage>
        <taxon>Eukaryota</taxon>
        <taxon>Fungi</taxon>
        <taxon>Dikarya</taxon>
        <taxon>Ascomycota</taxon>
        <taxon>Pezizomycotina</taxon>
        <taxon>Sordariomycetes</taxon>
        <taxon>Sordariomycetidae</taxon>
        <taxon>Sordariales</taxon>
        <taxon>Sordariales incertae sedis</taxon>
        <taxon>Madurella</taxon>
    </lineage>
</organism>
<dbReference type="GO" id="GO:0000026">
    <property type="term" value="F:alpha-1,2-mannosyltransferase activity"/>
    <property type="evidence" value="ECO:0007669"/>
    <property type="project" value="TreeGrafter"/>
</dbReference>
<keyword evidence="5 12" id="KW-0328">Glycosyltransferase</keyword>
<name>A0A175W637_9PEZI</name>
<sequence>MNSNLGAEGLRARRKAIPDTAATTDAADAAAGEVHHVHAQVAAAQVRDVLSLLLLFRFINALCVRTFFQPDEYFQALEPAWRIAFGSDSGAWLTWEWQHQLRSSLHPAIFGLAYRAADSLMGLLHLFVPFRAFILVALPGALQSVFAALGDFYTWKLAMDVYGRGSNAPWAALWMTVLNPWQWYCSTRTFSNSLEMTLTIAALSYWPWELLQDAKASKDALLRQPGRVMSLRISLALAAIAVLLRPTNLLIWLGVLGASLTGLTRHGKSTLGTSSLIVLLREIIMCGTVVLALSLVSDRLYFGFWTFPPYQWLYFNLSQSLAVFYGRMPWHYYLFQGVPLLTTTFLPFCLVGLKKTSSLATGPPNHQSSILRTLSLTSVAMILLLSIISHKEVRFIYPLLPILHIVGAPYITAFFTKDPAAAASSQSSPRPTAISLRHKLTLAYIISLNLLIAGYLSIFHQPAVLSVVSFLRTDFERLHPDALSISNSGAGDKNNESNELFALFLMPCHSTPWRSHLVYPTLRARALTCEPPLHTAPGSAEREGYLDEADRFYLRGADGEYGVRFLAEEMWPTNKETGEKGGEMPRYIVGFEGIDGVLREFFDGEDAPGRGLGVKLRKVWSAWNGAFNEDWRRRGRLVVWDTGVYEGGYEGNVEGEKAGDEL</sequence>
<feature type="transmembrane region" description="Helical" evidence="12">
    <location>
        <begin position="130"/>
        <end position="149"/>
    </location>
</feature>
<dbReference type="Pfam" id="PF03901">
    <property type="entry name" value="Glyco_transf_22"/>
    <property type="match status" value="1"/>
</dbReference>
<evidence type="ECO:0000256" key="1">
    <source>
        <dbReference type="ARBA" id="ARBA00004477"/>
    </source>
</evidence>
<evidence type="ECO:0000256" key="10">
    <source>
        <dbReference type="ARBA" id="ARBA00023136"/>
    </source>
</evidence>
<dbReference type="GO" id="GO:0006506">
    <property type="term" value="P:GPI anchor biosynthetic process"/>
    <property type="evidence" value="ECO:0007669"/>
    <property type="project" value="UniProtKB-UniPathway"/>
</dbReference>
<keyword evidence="14" id="KW-1185">Reference proteome</keyword>
<evidence type="ECO:0000256" key="3">
    <source>
        <dbReference type="ARBA" id="ARBA00006065"/>
    </source>
</evidence>
<dbReference type="GO" id="GO:0005789">
    <property type="term" value="C:endoplasmic reticulum membrane"/>
    <property type="evidence" value="ECO:0007669"/>
    <property type="project" value="UniProtKB-SubCell"/>
</dbReference>
<feature type="transmembrane region" description="Helical" evidence="12">
    <location>
        <begin position="233"/>
        <end position="255"/>
    </location>
</feature>
<comment type="function">
    <text evidence="11">Mannosyltransferase involved in glycosylphosphatidylinositol-anchor biosynthesis. Transfers the third mannose to Man2-GlcN-acyl-PI during GPI precursor assembly.</text>
</comment>
<evidence type="ECO:0000256" key="9">
    <source>
        <dbReference type="ARBA" id="ARBA00022989"/>
    </source>
</evidence>
<feature type="transmembrane region" description="Helical" evidence="12">
    <location>
        <begin position="332"/>
        <end position="353"/>
    </location>
</feature>
<keyword evidence="10 12" id="KW-0472">Membrane</keyword>
<keyword evidence="8 12" id="KW-0256">Endoplasmic reticulum</keyword>
<dbReference type="Proteomes" id="UP000078237">
    <property type="component" value="Unassembled WGS sequence"/>
</dbReference>
<keyword evidence="6" id="KW-0808">Transferase</keyword>
<dbReference type="UniPathway" id="UPA00196"/>
<evidence type="ECO:0000256" key="5">
    <source>
        <dbReference type="ARBA" id="ARBA00022676"/>
    </source>
</evidence>